<comment type="caution">
    <text evidence="2">The sequence shown here is derived from an EMBL/GenBank/DDBJ whole genome shotgun (WGS) entry which is preliminary data.</text>
</comment>
<sequence length="138" mass="15273">MKTSEEARMNGKQIGDDYARTLARYLEALRAEGKGVPSRDGKVSAKAVALASGVDLQSIYKNIKCRAILEAAAQELGLAPMGTREAGPTKDDAKDRRIQTLETRNAALQAEVEGLRQKLRRYQHIEQHMVETGRRVIP</sequence>
<evidence type="ECO:0000256" key="1">
    <source>
        <dbReference type="SAM" id="Coils"/>
    </source>
</evidence>
<name>A0ABQ5Q1P1_9BACT</name>
<evidence type="ECO:0008006" key="4">
    <source>
        <dbReference type="Google" id="ProtNLM"/>
    </source>
</evidence>
<evidence type="ECO:0000313" key="2">
    <source>
        <dbReference type="EMBL" id="GLH68231.1"/>
    </source>
</evidence>
<organism evidence="2 3">
    <name type="scientific">Geothrix edaphica</name>
    <dbReference type="NCBI Taxonomy" id="2927976"/>
    <lineage>
        <taxon>Bacteria</taxon>
        <taxon>Pseudomonadati</taxon>
        <taxon>Acidobacteriota</taxon>
        <taxon>Holophagae</taxon>
        <taxon>Holophagales</taxon>
        <taxon>Holophagaceae</taxon>
        <taxon>Geothrix</taxon>
    </lineage>
</organism>
<protein>
    <recommendedName>
        <fullName evidence="4">Transposase</fullName>
    </recommendedName>
</protein>
<evidence type="ECO:0000313" key="3">
    <source>
        <dbReference type="Proteomes" id="UP001165044"/>
    </source>
</evidence>
<keyword evidence="3" id="KW-1185">Reference proteome</keyword>
<accession>A0ABQ5Q1P1</accession>
<keyword evidence="1" id="KW-0175">Coiled coil</keyword>
<feature type="coiled-coil region" evidence="1">
    <location>
        <begin position="98"/>
        <end position="125"/>
    </location>
</feature>
<proteinExistence type="predicted"/>
<gene>
    <name evidence="2" type="ORF">GETHED_25950</name>
</gene>
<dbReference type="Proteomes" id="UP001165044">
    <property type="component" value="Unassembled WGS sequence"/>
</dbReference>
<reference evidence="2" key="1">
    <citation type="journal article" date="2023" name="Antonie Van Leeuwenhoek">
        <title>Mesoterricola silvestris gen. nov., sp. nov., Mesoterricola sediminis sp. nov., Geothrix oryzae sp. nov., Geothrix edaphica sp. nov., Geothrix rubra sp. nov., and Geothrix limicola sp. nov., six novel members of Acidobacteriota isolated from soils.</title>
        <authorList>
            <person name="Itoh H."/>
            <person name="Sugisawa Y."/>
            <person name="Mise K."/>
            <person name="Xu Z."/>
            <person name="Kuniyasu M."/>
            <person name="Ushijima N."/>
            <person name="Kawano K."/>
            <person name="Kobayashi E."/>
            <person name="Shiratori Y."/>
            <person name="Masuda Y."/>
            <person name="Senoo K."/>
        </authorList>
    </citation>
    <scope>NUCLEOTIDE SEQUENCE</scope>
    <source>
        <strain evidence="2">Red802</strain>
    </source>
</reference>
<dbReference type="EMBL" id="BSDC01000003">
    <property type="protein sequence ID" value="GLH68231.1"/>
    <property type="molecule type" value="Genomic_DNA"/>
</dbReference>